<dbReference type="Proteomes" id="UP001302806">
    <property type="component" value="Chromosome"/>
</dbReference>
<feature type="domain" description="Ig-like" evidence="1">
    <location>
        <begin position="182"/>
        <end position="255"/>
    </location>
</feature>
<feature type="domain" description="Ig-like" evidence="1">
    <location>
        <begin position="106"/>
        <end position="178"/>
    </location>
</feature>
<evidence type="ECO:0000313" key="3">
    <source>
        <dbReference type="Proteomes" id="UP001302806"/>
    </source>
</evidence>
<dbReference type="Pfam" id="PF19081">
    <property type="entry name" value="Ig_7"/>
    <property type="match status" value="3"/>
</dbReference>
<dbReference type="EMBL" id="CP134537">
    <property type="protein sequence ID" value="WNH09823.1"/>
    <property type="molecule type" value="Genomic_DNA"/>
</dbReference>
<name>A0ABY9XV41_9FLAO</name>
<gene>
    <name evidence="2" type="ORF">RHP51_03685</name>
</gene>
<dbReference type="Pfam" id="PF13585">
    <property type="entry name" value="CHU_C"/>
    <property type="match status" value="1"/>
</dbReference>
<dbReference type="InterPro" id="IPR026341">
    <property type="entry name" value="T9SS_type_B"/>
</dbReference>
<dbReference type="NCBIfam" id="TIGR04131">
    <property type="entry name" value="Bac_Flav_CTERM"/>
    <property type="match status" value="1"/>
</dbReference>
<evidence type="ECO:0000259" key="1">
    <source>
        <dbReference type="Pfam" id="PF19081"/>
    </source>
</evidence>
<dbReference type="RefSeq" id="WP_415866198.1">
    <property type="nucleotide sequence ID" value="NZ_CP134537.1"/>
</dbReference>
<protein>
    <submittedName>
        <fullName evidence="2">T9SS type B sorting domain-containing protein</fullName>
    </submittedName>
</protein>
<organism evidence="2 3">
    <name type="scientific">Thalassobellus suaedae</name>
    <dbReference type="NCBI Taxonomy" id="3074124"/>
    <lineage>
        <taxon>Bacteria</taxon>
        <taxon>Pseudomonadati</taxon>
        <taxon>Bacteroidota</taxon>
        <taxon>Flavobacteriia</taxon>
        <taxon>Flavobacteriales</taxon>
        <taxon>Flavobacteriaceae</taxon>
        <taxon>Thalassobellus</taxon>
    </lineage>
</organism>
<reference evidence="2 3" key="1">
    <citation type="submission" date="2023-09" db="EMBL/GenBank/DDBJ databases">
        <title>Thalassobella suaedae gen. nov., sp. nov., a marine bacterium of the family Flavobacteriaceae isolated from a halophyte Suaeda japonica.</title>
        <authorList>
            <person name="Lee S.Y."/>
            <person name="Hwang C.Y."/>
        </authorList>
    </citation>
    <scope>NUCLEOTIDE SEQUENCE [LARGE SCALE GENOMIC DNA]</scope>
    <source>
        <strain evidence="2 3">HL-DH14</strain>
    </source>
</reference>
<evidence type="ECO:0000313" key="2">
    <source>
        <dbReference type="EMBL" id="WNH09823.1"/>
    </source>
</evidence>
<dbReference type="InterPro" id="IPR044023">
    <property type="entry name" value="Ig_7"/>
</dbReference>
<feature type="domain" description="Ig-like" evidence="1">
    <location>
        <begin position="22"/>
        <end position="98"/>
    </location>
</feature>
<accession>A0ABY9XV41</accession>
<sequence length="812" mass="88131">MPEEIPLNIATSSSIYTTSIVSTKPSSICGSGAITLEATASGGADVLWFDTPTGGDPIVKGTTYTIPNLTTTTTYYALASFNGCYEGVRRPVIATVTPLPTIDSVTGDLVCESGSGILLASASAGVINWYDVPTGGTSLGSGTSFTTPVVSTTTIYYVDAIVSGCKSLNRTPVTLTVQKTQPPTAVQNQSFCDINQATISNIAITGNNVLWYASSSGGSTLNTTDLLVNNTTYYASQTENGCESNVRFSVTIQVNETVVVPQSSDIPDLFECDTDIDGDDTNGFSMFDLTKNETVLLNGKLSSDFTFSYFTDAGYSNPIATPPNAFINTVKDEQTIYVRIINNLNNVCYTDTLFDVKVNKLPVVQPAILFKNCDEDGLSDGFTNFNLNEVDDIITNNNASNFTITYYLLPSEAELGINGLSSPIFNNKTANIVYARVENTDGCYRVSTINLQVSTTSFGVNYTGESLENCDDDDTIDGLHVFDLTQAIQAFKNEFPLGQNLSVHYYKNSEDAQLEQNEILPQNSYINKTPFSEVLYVRVESDDNGECFGIGAYLQLTVHPRPEFEVDNSAIYCLDGNDITLTTFNPTGNFTYEWKDDTGQVVSNSSFATVGSGGTYTVIATSIASSISTCESFPKSFNVVESAKANIDIDDISIVELTDNNNITINNDNNNLGIGDYEFSLDNSNGPYQDEPIFQYVGAGSHTVYVKDKNGCGITSIEVFILGFPKFFTPNNDGTNDTWQIKGLGTDYTNASKVSIYNRYGKLIKQLTSKSGAWDGTFNGELLPDSDYWFLAELVEVTGETRIHRGHFSLIR</sequence>
<proteinExistence type="predicted"/>